<dbReference type="EnsemblPlants" id="PNT74290">
    <property type="protein sequence ID" value="PNT74290"/>
    <property type="gene ID" value="BRADI_1g12095v3"/>
</dbReference>
<dbReference type="Proteomes" id="UP000008810">
    <property type="component" value="Chromosome 1"/>
</dbReference>
<protein>
    <recommendedName>
        <fullName evidence="4">Reverse transcriptase zinc-binding domain-containing protein</fullName>
    </recommendedName>
</protein>
<accession>A0A2K2DJ31</accession>
<gene>
    <name evidence="1" type="ORF">BRADI_1g12095v3</name>
</gene>
<dbReference type="OrthoDB" id="689430at2759"/>
<keyword evidence="3" id="KW-1185">Reference proteome</keyword>
<organism evidence="1">
    <name type="scientific">Brachypodium distachyon</name>
    <name type="common">Purple false brome</name>
    <name type="synonym">Trachynia distachya</name>
    <dbReference type="NCBI Taxonomy" id="15368"/>
    <lineage>
        <taxon>Eukaryota</taxon>
        <taxon>Viridiplantae</taxon>
        <taxon>Streptophyta</taxon>
        <taxon>Embryophyta</taxon>
        <taxon>Tracheophyta</taxon>
        <taxon>Spermatophyta</taxon>
        <taxon>Magnoliopsida</taxon>
        <taxon>Liliopsida</taxon>
        <taxon>Poales</taxon>
        <taxon>Poaceae</taxon>
        <taxon>BOP clade</taxon>
        <taxon>Pooideae</taxon>
        <taxon>Stipodae</taxon>
        <taxon>Brachypodieae</taxon>
        <taxon>Brachypodium</taxon>
    </lineage>
</organism>
<dbReference type="PANTHER" id="PTHR36617">
    <property type="entry name" value="PROTEIN, PUTATIVE-RELATED"/>
    <property type="match status" value="1"/>
</dbReference>
<proteinExistence type="predicted"/>
<dbReference type="AlphaFoldDB" id="A0A2K2DJ31"/>
<evidence type="ECO:0000313" key="1">
    <source>
        <dbReference type="EMBL" id="PNT74290.1"/>
    </source>
</evidence>
<evidence type="ECO:0000313" key="2">
    <source>
        <dbReference type="EnsemblPlants" id="PNT74290"/>
    </source>
</evidence>
<evidence type="ECO:0000313" key="3">
    <source>
        <dbReference type="Proteomes" id="UP000008810"/>
    </source>
</evidence>
<evidence type="ECO:0008006" key="4">
    <source>
        <dbReference type="Google" id="ProtNLM"/>
    </source>
</evidence>
<dbReference type="PANTHER" id="PTHR36617:SF16">
    <property type="entry name" value="OS04G0516500 PROTEIN"/>
    <property type="match status" value="1"/>
</dbReference>
<dbReference type="Gramene" id="PNT74290">
    <property type="protein sequence ID" value="PNT74290"/>
    <property type="gene ID" value="BRADI_1g12095v3"/>
</dbReference>
<reference evidence="1 2" key="1">
    <citation type="journal article" date="2010" name="Nature">
        <title>Genome sequencing and analysis of the model grass Brachypodium distachyon.</title>
        <authorList>
            <consortium name="International Brachypodium Initiative"/>
        </authorList>
    </citation>
    <scope>NUCLEOTIDE SEQUENCE [LARGE SCALE GENOMIC DNA]</scope>
    <source>
        <strain evidence="1 2">Bd21</strain>
    </source>
</reference>
<dbReference type="InParanoid" id="A0A2K2DJ31"/>
<dbReference type="EMBL" id="CM000880">
    <property type="protein sequence ID" value="PNT74290.1"/>
    <property type="molecule type" value="Genomic_DNA"/>
</dbReference>
<name>A0A2K2DJ31_BRADI</name>
<sequence>MGGNIVLLNASLSNSPSYHMAMLLFNKTFIEKLDKHRRKYLWQARTTDSPCWKSLLKVREFYLEGTRIKLNNGQPIRFWEDVWGNNVVPLCLKFPALYEICSHVNASVRTFKEQLHLVTSRRRLCSNLAGQWVELSSLVSNLVFSDEEDQVVWAFEKKNECTLSNQCISG</sequence>
<reference evidence="1" key="2">
    <citation type="submission" date="2017-06" db="EMBL/GenBank/DDBJ databases">
        <title>WGS assembly of Brachypodium distachyon.</title>
        <authorList>
            <consortium name="The International Brachypodium Initiative"/>
            <person name="Lucas S."/>
            <person name="Harmon-Smith M."/>
            <person name="Lail K."/>
            <person name="Tice H."/>
            <person name="Grimwood J."/>
            <person name="Bruce D."/>
            <person name="Barry K."/>
            <person name="Shu S."/>
            <person name="Lindquist E."/>
            <person name="Wang M."/>
            <person name="Pitluck S."/>
            <person name="Vogel J.P."/>
            <person name="Garvin D.F."/>
            <person name="Mockler T.C."/>
            <person name="Schmutz J."/>
            <person name="Rokhsar D."/>
            <person name="Bevan M.W."/>
        </authorList>
    </citation>
    <scope>NUCLEOTIDE SEQUENCE</scope>
    <source>
        <strain evidence="1">Bd21</strain>
    </source>
</reference>
<reference evidence="2" key="3">
    <citation type="submission" date="2018-08" db="UniProtKB">
        <authorList>
            <consortium name="EnsemblPlants"/>
        </authorList>
    </citation>
    <scope>IDENTIFICATION</scope>
    <source>
        <strain evidence="2">cv. Bd21</strain>
    </source>
</reference>